<protein>
    <submittedName>
        <fullName evidence="1">Uncharacterized protein</fullName>
    </submittedName>
</protein>
<reference evidence="1" key="1">
    <citation type="submission" date="2014-11" db="EMBL/GenBank/DDBJ databases">
        <authorList>
            <person name="Amaro Gonzalez C."/>
        </authorList>
    </citation>
    <scope>NUCLEOTIDE SEQUENCE</scope>
</reference>
<dbReference type="EMBL" id="GBXM01058134">
    <property type="protein sequence ID" value="JAH50443.1"/>
    <property type="molecule type" value="Transcribed_RNA"/>
</dbReference>
<proteinExistence type="predicted"/>
<sequence length="45" mass="5289">MRDQGPFGWACELLLLLHFEFVTEFFFHLFSLTAAYHFKGGFCTL</sequence>
<name>A0A0E9TCJ6_ANGAN</name>
<reference evidence="1" key="2">
    <citation type="journal article" date="2015" name="Fish Shellfish Immunol.">
        <title>Early steps in the European eel (Anguilla anguilla)-Vibrio vulnificus interaction in the gills: Role of the RtxA13 toxin.</title>
        <authorList>
            <person name="Callol A."/>
            <person name="Pajuelo D."/>
            <person name="Ebbesson L."/>
            <person name="Teles M."/>
            <person name="MacKenzie S."/>
            <person name="Amaro C."/>
        </authorList>
    </citation>
    <scope>NUCLEOTIDE SEQUENCE</scope>
</reference>
<evidence type="ECO:0000313" key="1">
    <source>
        <dbReference type="EMBL" id="JAH50443.1"/>
    </source>
</evidence>
<accession>A0A0E9TCJ6</accession>
<organism evidence="1">
    <name type="scientific">Anguilla anguilla</name>
    <name type="common">European freshwater eel</name>
    <name type="synonym">Muraena anguilla</name>
    <dbReference type="NCBI Taxonomy" id="7936"/>
    <lineage>
        <taxon>Eukaryota</taxon>
        <taxon>Metazoa</taxon>
        <taxon>Chordata</taxon>
        <taxon>Craniata</taxon>
        <taxon>Vertebrata</taxon>
        <taxon>Euteleostomi</taxon>
        <taxon>Actinopterygii</taxon>
        <taxon>Neopterygii</taxon>
        <taxon>Teleostei</taxon>
        <taxon>Anguilliformes</taxon>
        <taxon>Anguillidae</taxon>
        <taxon>Anguilla</taxon>
    </lineage>
</organism>
<dbReference type="AlphaFoldDB" id="A0A0E9TCJ6"/>